<dbReference type="AlphaFoldDB" id="A0A9Y2JV53"/>
<accession>A0A9Y2JV53</accession>
<feature type="chain" id="PRO_5040845455" evidence="2">
    <location>
        <begin position="21"/>
        <end position="193"/>
    </location>
</feature>
<keyword evidence="4" id="KW-1185">Reference proteome</keyword>
<evidence type="ECO:0000313" key="3">
    <source>
        <dbReference type="EMBL" id="WIY04194.1"/>
    </source>
</evidence>
<name>A0A9Y2JV53_9PSEU</name>
<dbReference type="Pfam" id="PF12079">
    <property type="entry name" value="DUF3558"/>
    <property type="match status" value="1"/>
</dbReference>
<reference evidence="3 4" key="1">
    <citation type="submission" date="2023-06" db="EMBL/GenBank/DDBJ databases">
        <authorList>
            <person name="Oyuntsetseg B."/>
            <person name="Kim S.B."/>
        </authorList>
    </citation>
    <scope>NUCLEOTIDE SEQUENCE [LARGE SCALE GENOMIC DNA]</scope>
    <source>
        <strain evidence="3 4">4-36</strain>
    </source>
</reference>
<organism evidence="3 4">
    <name type="scientific">Amycolatopsis mongoliensis</name>
    <dbReference type="NCBI Taxonomy" id="715475"/>
    <lineage>
        <taxon>Bacteria</taxon>
        <taxon>Bacillati</taxon>
        <taxon>Actinomycetota</taxon>
        <taxon>Actinomycetes</taxon>
        <taxon>Pseudonocardiales</taxon>
        <taxon>Pseudonocardiaceae</taxon>
        <taxon>Amycolatopsis</taxon>
    </lineage>
</organism>
<dbReference type="PROSITE" id="PS51257">
    <property type="entry name" value="PROKAR_LIPOPROTEIN"/>
    <property type="match status" value="1"/>
</dbReference>
<dbReference type="Proteomes" id="UP001239397">
    <property type="component" value="Chromosome"/>
</dbReference>
<dbReference type="EMBL" id="CP127295">
    <property type="protein sequence ID" value="WIY04194.1"/>
    <property type="molecule type" value="Genomic_DNA"/>
</dbReference>
<feature type="compositionally biased region" description="Polar residues" evidence="1">
    <location>
        <begin position="24"/>
        <end position="34"/>
    </location>
</feature>
<dbReference type="RefSeq" id="WP_286000527.1">
    <property type="nucleotide sequence ID" value="NZ_CP127295.1"/>
</dbReference>
<feature type="region of interest" description="Disordered" evidence="1">
    <location>
        <begin position="24"/>
        <end position="62"/>
    </location>
</feature>
<feature type="compositionally biased region" description="Low complexity" evidence="1">
    <location>
        <begin position="35"/>
        <end position="51"/>
    </location>
</feature>
<proteinExistence type="predicted"/>
<evidence type="ECO:0000313" key="4">
    <source>
        <dbReference type="Proteomes" id="UP001239397"/>
    </source>
</evidence>
<sequence length="193" mass="19272">MTKLLTRVVLPLLAGGALLAGCTSTQGGTASPAQSPSATESGSPETSSSSTGGSGTQSITDPCSLLEMSDLSSYGEFLEPRKQTLGGARSCSYQQKIASASDDQKVIGVNVRDAASVDQTNDTGGGVVDRDINGRKAKEASGGSAVAGCTLALPVGDSSRVDVSVLGAHSADEACQLAEAVAKTAVEPRLPKG</sequence>
<protein>
    <submittedName>
        <fullName evidence="3">DUF3558 family protein</fullName>
    </submittedName>
</protein>
<feature type="signal peptide" evidence="2">
    <location>
        <begin position="1"/>
        <end position="20"/>
    </location>
</feature>
<evidence type="ECO:0000256" key="1">
    <source>
        <dbReference type="SAM" id="MobiDB-lite"/>
    </source>
</evidence>
<gene>
    <name evidence="3" type="ORF">QRX60_10235</name>
</gene>
<keyword evidence="2" id="KW-0732">Signal</keyword>
<evidence type="ECO:0000256" key="2">
    <source>
        <dbReference type="SAM" id="SignalP"/>
    </source>
</evidence>
<dbReference type="InterPro" id="IPR024520">
    <property type="entry name" value="DUF3558"/>
</dbReference>
<dbReference type="KEGG" id="amog:QRX60_10235"/>